<comment type="pathway">
    <text evidence="10">Cell wall biogenesis; peptidoglycan biosynthesis.</text>
</comment>
<feature type="binding site" evidence="10">
    <location>
        <position position="126"/>
    </location>
    <ligand>
        <name>UDP-N-acetyl-alpha-D-glucosamine</name>
        <dbReference type="ChEBI" id="CHEBI:57705"/>
    </ligand>
</feature>
<dbReference type="Proteomes" id="UP000198704">
    <property type="component" value="Unassembled WGS sequence"/>
</dbReference>
<dbReference type="UniPathway" id="UPA00219"/>
<dbReference type="Pfam" id="PF03033">
    <property type="entry name" value="Glyco_transf_28"/>
    <property type="match status" value="1"/>
</dbReference>
<evidence type="ECO:0000256" key="9">
    <source>
        <dbReference type="ARBA" id="ARBA00023316"/>
    </source>
</evidence>
<keyword evidence="9 10" id="KW-0961">Cell wall biogenesis/degradation</keyword>
<dbReference type="CDD" id="cd03785">
    <property type="entry name" value="GT28_MurG"/>
    <property type="match status" value="1"/>
</dbReference>
<keyword evidence="5 10" id="KW-0133">Cell shape</keyword>
<dbReference type="HAMAP" id="MF_00033">
    <property type="entry name" value="MurG"/>
    <property type="match status" value="1"/>
</dbReference>
<dbReference type="InterPro" id="IPR007235">
    <property type="entry name" value="Glyco_trans_28_C"/>
</dbReference>
<dbReference type="GO" id="GO:0005975">
    <property type="term" value="P:carbohydrate metabolic process"/>
    <property type="evidence" value="ECO:0007669"/>
    <property type="project" value="InterPro"/>
</dbReference>
<keyword evidence="2 10" id="KW-0132">Cell division</keyword>
<dbReference type="Pfam" id="PF04101">
    <property type="entry name" value="Glyco_tran_28_C"/>
    <property type="match status" value="1"/>
</dbReference>
<comment type="subcellular location">
    <subcellularLocation>
        <location evidence="10">Cell membrane</location>
        <topology evidence="10">Peripheral membrane protein</topology>
        <orientation evidence="10">Cytoplasmic side</orientation>
    </subcellularLocation>
</comment>
<gene>
    <name evidence="10" type="primary">murG</name>
    <name evidence="13" type="ORF">SAMN05216360_114151</name>
</gene>
<dbReference type="GO" id="GO:0071555">
    <property type="term" value="P:cell wall organization"/>
    <property type="evidence" value="ECO:0007669"/>
    <property type="project" value="UniProtKB-KW"/>
</dbReference>
<feature type="domain" description="Glycosyltransferase family 28 N-terminal" evidence="11">
    <location>
        <begin position="8"/>
        <end position="144"/>
    </location>
</feature>
<dbReference type="GO" id="GO:0009252">
    <property type="term" value="P:peptidoglycan biosynthetic process"/>
    <property type="evidence" value="ECO:0007669"/>
    <property type="project" value="UniProtKB-UniRule"/>
</dbReference>
<dbReference type="GO" id="GO:0050511">
    <property type="term" value="F:undecaprenyldiphospho-muramoylpentapeptide beta-N-acetylglucosaminyltransferase activity"/>
    <property type="evidence" value="ECO:0007669"/>
    <property type="project" value="UniProtKB-UniRule"/>
</dbReference>
<evidence type="ECO:0000259" key="12">
    <source>
        <dbReference type="Pfam" id="PF04101"/>
    </source>
</evidence>
<dbReference type="GO" id="GO:0005886">
    <property type="term" value="C:plasma membrane"/>
    <property type="evidence" value="ECO:0007669"/>
    <property type="project" value="UniProtKB-SubCell"/>
</dbReference>
<keyword evidence="1 10" id="KW-1003">Cell membrane</keyword>
<feature type="binding site" evidence="10">
    <location>
        <begin position="15"/>
        <end position="17"/>
    </location>
    <ligand>
        <name>UDP-N-acetyl-alpha-D-glucosamine</name>
        <dbReference type="ChEBI" id="CHEBI:57705"/>
    </ligand>
</feature>
<evidence type="ECO:0000256" key="1">
    <source>
        <dbReference type="ARBA" id="ARBA00022475"/>
    </source>
</evidence>
<evidence type="ECO:0000256" key="6">
    <source>
        <dbReference type="ARBA" id="ARBA00022984"/>
    </source>
</evidence>
<dbReference type="EMBL" id="FNHS01000014">
    <property type="protein sequence ID" value="SDO08246.1"/>
    <property type="molecule type" value="Genomic_DNA"/>
</dbReference>
<proteinExistence type="inferred from homology"/>
<keyword evidence="6 10" id="KW-0573">Peptidoglycan synthesis</keyword>
<keyword evidence="3 10" id="KW-0328">Glycosyltransferase</keyword>
<dbReference type="STRING" id="582672.SAMN05216360_114151"/>
<dbReference type="OrthoDB" id="9808936at2"/>
<dbReference type="InterPro" id="IPR004276">
    <property type="entry name" value="GlycoTrans_28_N"/>
</dbReference>
<dbReference type="PANTHER" id="PTHR21015:SF22">
    <property type="entry name" value="GLYCOSYLTRANSFERASE"/>
    <property type="match status" value="1"/>
</dbReference>
<comment type="function">
    <text evidence="10">Cell wall formation. Catalyzes the transfer of a GlcNAc subunit on undecaprenyl-pyrophosphoryl-MurNAc-pentapeptide (lipid intermediate I) to form undecaprenyl-pyrophosphoryl-MurNAc-(pentapeptide)GlcNAc (lipid intermediate II).</text>
</comment>
<dbReference type="GO" id="GO:0051991">
    <property type="term" value="F:UDP-N-acetyl-D-glucosamine:N-acetylmuramoyl-L-alanyl-D-glutamyl-meso-2,6-diaminopimelyl-D-alanyl-D-alanine-diphosphoundecaprenol 4-beta-N-acetylglucosaminlytransferase activity"/>
    <property type="evidence" value="ECO:0007669"/>
    <property type="project" value="RHEA"/>
</dbReference>
<evidence type="ECO:0000256" key="2">
    <source>
        <dbReference type="ARBA" id="ARBA00022618"/>
    </source>
</evidence>
<dbReference type="NCBIfam" id="TIGR01133">
    <property type="entry name" value="murG"/>
    <property type="match status" value="1"/>
</dbReference>
<feature type="binding site" evidence="10">
    <location>
        <position position="169"/>
    </location>
    <ligand>
        <name>UDP-N-acetyl-alpha-D-glucosamine</name>
        <dbReference type="ChEBI" id="CHEBI:57705"/>
    </ligand>
</feature>
<evidence type="ECO:0000313" key="14">
    <source>
        <dbReference type="Proteomes" id="UP000198704"/>
    </source>
</evidence>
<dbReference type="InterPro" id="IPR006009">
    <property type="entry name" value="GlcNAc_MurG"/>
</dbReference>
<evidence type="ECO:0000313" key="13">
    <source>
        <dbReference type="EMBL" id="SDO08246.1"/>
    </source>
</evidence>
<feature type="binding site" evidence="10">
    <location>
        <position position="299"/>
    </location>
    <ligand>
        <name>UDP-N-acetyl-alpha-D-glucosamine</name>
        <dbReference type="ChEBI" id="CHEBI:57705"/>
    </ligand>
</feature>
<evidence type="ECO:0000256" key="10">
    <source>
        <dbReference type="HAMAP-Rule" id="MF_00033"/>
    </source>
</evidence>
<feature type="binding site" evidence="10">
    <location>
        <position position="197"/>
    </location>
    <ligand>
        <name>UDP-N-acetyl-alpha-D-glucosamine</name>
        <dbReference type="ChEBI" id="CHEBI:57705"/>
    </ligand>
</feature>
<protein>
    <recommendedName>
        <fullName evidence="10">UDP-N-acetylglucosamine--N-acetylmuramyl-(pentapeptide) pyrophosphoryl-undecaprenol N-acetylglucosamine transferase</fullName>
        <ecNumber evidence="10">2.4.1.227</ecNumber>
    </recommendedName>
    <alternativeName>
        <fullName evidence="10">Undecaprenyl-PP-MurNAc-pentapeptide-UDPGlcNAc GlcNAc transferase</fullName>
    </alternativeName>
</protein>
<dbReference type="Gene3D" id="3.40.50.2000">
    <property type="entry name" value="Glycogen Phosphorylase B"/>
    <property type="match status" value="2"/>
</dbReference>
<comment type="similarity">
    <text evidence="10">Belongs to the glycosyltransferase 28 family. MurG subfamily.</text>
</comment>
<keyword evidence="8 10" id="KW-0131">Cell cycle</keyword>
<dbReference type="EC" id="2.4.1.227" evidence="10"/>
<evidence type="ECO:0000256" key="8">
    <source>
        <dbReference type="ARBA" id="ARBA00023306"/>
    </source>
</evidence>
<dbReference type="AlphaFoldDB" id="A0A1H0GMM5"/>
<dbReference type="SUPFAM" id="SSF53756">
    <property type="entry name" value="UDP-Glycosyltransferase/glycogen phosphorylase"/>
    <property type="match status" value="1"/>
</dbReference>
<evidence type="ECO:0000256" key="3">
    <source>
        <dbReference type="ARBA" id="ARBA00022676"/>
    </source>
</evidence>
<feature type="domain" description="Glycosyl transferase family 28 C-terminal" evidence="12">
    <location>
        <begin position="191"/>
        <end position="358"/>
    </location>
</feature>
<keyword evidence="7 10" id="KW-0472">Membrane</keyword>
<comment type="catalytic activity">
    <reaction evidence="10">
        <text>di-trans,octa-cis-undecaprenyl diphospho-N-acetyl-alpha-D-muramoyl-L-alanyl-D-glutamyl-meso-2,6-diaminopimeloyl-D-alanyl-D-alanine + UDP-N-acetyl-alpha-D-glucosamine = di-trans,octa-cis-undecaprenyl diphospho-[N-acetyl-alpha-D-glucosaminyl-(1-&gt;4)]-N-acetyl-alpha-D-muramoyl-L-alanyl-D-glutamyl-meso-2,6-diaminopimeloyl-D-alanyl-D-alanine + UDP + H(+)</text>
        <dbReference type="Rhea" id="RHEA:31227"/>
        <dbReference type="ChEBI" id="CHEBI:15378"/>
        <dbReference type="ChEBI" id="CHEBI:57705"/>
        <dbReference type="ChEBI" id="CHEBI:58223"/>
        <dbReference type="ChEBI" id="CHEBI:61387"/>
        <dbReference type="ChEBI" id="CHEBI:61388"/>
        <dbReference type="EC" id="2.4.1.227"/>
    </reaction>
</comment>
<organism evidence="13 14">
    <name type="scientific">Methylobacterium phyllostachyos</name>
    <dbReference type="NCBI Taxonomy" id="582672"/>
    <lineage>
        <taxon>Bacteria</taxon>
        <taxon>Pseudomonadati</taxon>
        <taxon>Pseudomonadota</taxon>
        <taxon>Alphaproteobacteria</taxon>
        <taxon>Hyphomicrobiales</taxon>
        <taxon>Methylobacteriaceae</taxon>
        <taxon>Methylobacterium</taxon>
    </lineage>
</organism>
<dbReference type="GO" id="GO:0051301">
    <property type="term" value="P:cell division"/>
    <property type="evidence" value="ECO:0007669"/>
    <property type="project" value="UniProtKB-KW"/>
</dbReference>
<sequence length="369" mass="38017">MTVFTPTILLSAGGTGGHLFPAESLAHALRARGIRVALATDARVDAIASEFPASEVITIASATPSGRSPLKRAGAVLTLGRGFGVAAKEIRRINPAAIVGFGGYPTVPPVLAGQILRVPTILHEQNAVMGRANAFLARGARTIATGFKVVRGVPDKAKAPRIHTGNPLRPAVIEAAKIPFPPFGDGDALRLLVFGGSQGARVMGEVVPEAIARLPDALRARLHLVQQVRSEDLTAVQNRYLAMGLAGLEAAPFFKDLPARMAASHLVIGRSGASTVSELAAIGRPAILVPLPGSLDQDQAANAATLDAIGAALAIKQSDFTPDRLAAELTACFATPAKLTAAADAARSAGIHDAAERLADVVIETAART</sequence>
<keyword evidence="4 10" id="KW-0808">Transferase</keyword>
<dbReference type="GO" id="GO:0008360">
    <property type="term" value="P:regulation of cell shape"/>
    <property type="evidence" value="ECO:0007669"/>
    <property type="project" value="UniProtKB-KW"/>
</dbReference>
<evidence type="ECO:0000256" key="7">
    <source>
        <dbReference type="ARBA" id="ARBA00023136"/>
    </source>
</evidence>
<name>A0A1H0GMM5_9HYPH</name>
<accession>A0A1H0GMM5</accession>
<evidence type="ECO:0000256" key="5">
    <source>
        <dbReference type="ARBA" id="ARBA00022960"/>
    </source>
</evidence>
<dbReference type="PANTHER" id="PTHR21015">
    <property type="entry name" value="UDP-N-ACETYLGLUCOSAMINE--N-ACETYLMURAMYL-(PENTAPEPTIDE) PYROPHOSPHORYL-UNDECAPRENOL N-ACETYLGLUCOSAMINE TRANSFERASE 1"/>
    <property type="match status" value="1"/>
</dbReference>
<evidence type="ECO:0000259" key="11">
    <source>
        <dbReference type="Pfam" id="PF03033"/>
    </source>
</evidence>
<keyword evidence="14" id="KW-1185">Reference proteome</keyword>
<reference evidence="14" key="1">
    <citation type="submission" date="2016-10" db="EMBL/GenBank/DDBJ databases">
        <authorList>
            <person name="Varghese N."/>
            <person name="Submissions S."/>
        </authorList>
    </citation>
    <scope>NUCLEOTIDE SEQUENCE [LARGE SCALE GENOMIC DNA]</scope>
    <source>
        <strain evidence="14">BL47</strain>
    </source>
</reference>
<comment type="caution">
    <text evidence="10">Lacks conserved residue(s) required for the propagation of feature annotation.</text>
</comment>
<evidence type="ECO:0000256" key="4">
    <source>
        <dbReference type="ARBA" id="ARBA00022679"/>
    </source>
</evidence>
<dbReference type="RefSeq" id="WP_091719583.1">
    <property type="nucleotide sequence ID" value="NZ_FNHS01000014.1"/>
</dbReference>